<keyword evidence="3" id="KW-1185">Reference proteome</keyword>
<comment type="caution">
    <text evidence="2">The sequence shown here is derived from an EMBL/GenBank/DDBJ whole genome shotgun (WGS) entry which is preliminary data.</text>
</comment>
<evidence type="ECO:0000256" key="1">
    <source>
        <dbReference type="SAM" id="SignalP"/>
    </source>
</evidence>
<dbReference type="EMBL" id="JARIHO010000009">
    <property type="protein sequence ID" value="KAJ7355191.1"/>
    <property type="molecule type" value="Genomic_DNA"/>
</dbReference>
<dbReference type="Proteomes" id="UP001218218">
    <property type="component" value="Unassembled WGS sequence"/>
</dbReference>
<dbReference type="AlphaFoldDB" id="A0AAD7AC83"/>
<name>A0AAD7AC83_9AGAR</name>
<evidence type="ECO:0000313" key="3">
    <source>
        <dbReference type="Proteomes" id="UP001218218"/>
    </source>
</evidence>
<gene>
    <name evidence="2" type="ORF">DFH08DRAFT_495991</name>
</gene>
<sequence length="212" mass="24546">MSSLHNFTLAWNLGFCFFLDPSTSPCILLDWDHHNADGTRLVLGYGVENFRTPRWFFHERLDTALLEPYSRPVSGSRGVIGPEPVCRPDLLLHYWLVTSRFLPVQVSRISFLQFLNQALALPPCPLPTLPVFEFRAKIEEYPQEWLLDTIAHQHFLACAWLGFWCIKERGPARLPIRICWLQCSAATTPPSVFEKLLDHMVLTFENLMAEYR</sequence>
<organism evidence="2 3">
    <name type="scientific">Mycena albidolilacea</name>
    <dbReference type="NCBI Taxonomy" id="1033008"/>
    <lineage>
        <taxon>Eukaryota</taxon>
        <taxon>Fungi</taxon>
        <taxon>Dikarya</taxon>
        <taxon>Basidiomycota</taxon>
        <taxon>Agaricomycotina</taxon>
        <taxon>Agaricomycetes</taxon>
        <taxon>Agaricomycetidae</taxon>
        <taxon>Agaricales</taxon>
        <taxon>Marasmiineae</taxon>
        <taxon>Mycenaceae</taxon>
        <taxon>Mycena</taxon>
    </lineage>
</organism>
<accession>A0AAD7AC83</accession>
<proteinExistence type="predicted"/>
<feature type="chain" id="PRO_5041993908" evidence="1">
    <location>
        <begin position="25"/>
        <end position="212"/>
    </location>
</feature>
<keyword evidence="1" id="KW-0732">Signal</keyword>
<reference evidence="2" key="1">
    <citation type="submission" date="2023-03" db="EMBL/GenBank/DDBJ databases">
        <title>Massive genome expansion in bonnet fungi (Mycena s.s.) driven by repeated elements and novel gene families across ecological guilds.</title>
        <authorList>
            <consortium name="Lawrence Berkeley National Laboratory"/>
            <person name="Harder C.B."/>
            <person name="Miyauchi S."/>
            <person name="Viragh M."/>
            <person name="Kuo A."/>
            <person name="Thoen E."/>
            <person name="Andreopoulos B."/>
            <person name="Lu D."/>
            <person name="Skrede I."/>
            <person name="Drula E."/>
            <person name="Henrissat B."/>
            <person name="Morin E."/>
            <person name="Kohler A."/>
            <person name="Barry K."/>
            <person name="LaButti K."/>
            <person name="Morin E."/>
            <person name="Salamov A."/>
            <person name="Lipzen A."/>
            <person name="Mereny Z."/>
            <person name="Hegedus B."/>
            <person name="Baldrian P."/>
            <person name="Stursova M."/>
            <person name="Weitz H."/>
            <person name="Taylor A."/>
            <person name="Grigoriev I.V."/>
            <person name="Nagy L.G."/>
            <person name="Martin F."/>
            <person name="Kauserud H."/>
        </authorList>
    </citation>
    <scope>NUCLEOTIDE SEQUENCE</scope>
    <source>
        <strain evidence="2">CBHHK002</strain>
    </source>
</reference>
<evidence type="ECO:0000313" key="2">
    <source>
        <dbReference type="EMBL" id="KAJ7355191.1"/>
    </source>
</evidence>
<feature type="signal peptide" evidence="1">
    <location>
        <begin position="1"/>
        <end position="24"/>
    </location>
</feature>
<protein>
    <submittedName>
        <fullName evidence="2">Uncharacterized protein</fullName>
    </submittedName>
</protein>